<keyword evidence="1" id="KW-0812">Transmembrane</keyword>
<keyword evidence="2" id="KW-0732">Signal</keyword>
<dbReference type="AlphaFoldDB" id="A0A2V1GYV9"/>
<evidence type="ECO:0000256" key="1">
    <source>
        <dbReference type="SAM" id="Phobius"/>
    </source>
</evidence>
<evidence type="ECO:0000313" key="4">
    <source>
        <dbReference type="Proteomes" id="UP000244906"/>
    </source>
</evidence>
<keyword evidence="1" id="KW-0472">Membrane</keyword>
<name>A0A2V1GYV9_9GAMM</name>
<feature type="transmembrane region" description="Helical" evidence="1">
    <location>
        <begin position="96"/>
        <end position="114"/>
    </location>
</feature>
<feature type="chain" id="PRO_5015879335" description="DUF1634 domain-containing protein" evidence="2">
    <location>
        <begin position="25"/>
        <end position="115"/>
    </location>
</feature>
<dbReference type="EMBL" id="QDDL01000001">
    <property type="protein sequence ID" value="PVZ71629.1"/>
    <property type="molecule type" value="Genomic_DNA"/>
</dbReference>
<feature type="signal peptide" evidence="2">
    <location>
        <begin position="1"/>
        <end position="24"/>
    </location>
</feature>
<comment type="caution">
    <text evidence="3">The sequence shown here is derived from an EMBL/GenBank/DDBJ whole genome shotgun (WGS) entry which is preliminary data.</text>
</comment>
<accession>A0A2V1GYV9</accession>
<organism evidence="3 4">
    <name type="scientific">Pelagibaculum spongiae</name>
    <dbReference type="NCBI Taxonomy" id="2080658"/>
    <lineage>
        <taxon>Bacteria</taxon>
        <taxon>Pseudomonadati</taxon>
        <taxon>Pseudomonadota</taxon>
        <taxon>Gammaproteobacteria</taxon>
        <taxon>Oceanospirillales</taxon>
        <taxon>Pelagibaculum</taxon>
    </lineage>
</organism>
<keyword evidence="1" id="KW-1133">Transmembrane helix</keyword>
<feature type="transmembrane region" description="Helical" evidence="1">
    <location>
        <begin position="63"/>
        <end position="84"/>
    </location>
</feature>
<evidence type="ECO:0000256" key="2">
    <source>
        <dbReference type="SAM" id="SignalP"/>
    </source>
</evidence>
<evidence type="ECO:0000313" key="3">
    <source>
        <dbReference type="EMBL" id="PVZ71629.1"/>
    </source>
</evidence>
<gene>
    <name evidence="3" type="ORF">DC094_00935</name>
</gene>
<protein>
    <recommendedName>
        <fullName evidence="5">DUF1634 domain-containing protein</fullName>
    </recommendedName>
</protein>
<evidence type="ECO:0008006" key="5">
    <source>
        <dbReference type="Google" id="ProtNLM"/>
    </source>
</evidence>
<dbReference type="Proteomes" id="UP000244906">
    <property type="component" value="Unassembled WGS sequence"/>
</dbReference>
<proteinExistence type="predicted"/>
<dbReference type="RefSeq" id="WP_116685218.1">
    <property type="nucleotide sequence ID" value="NZ_CAWNYD010000001.1"/>
</dbReference>
<reference evidence="3 4" key="1">
    <citation type="submission" date="2018-04" db="EMBL/GenBank/DDBJ databases">
        <title>Thalassorhabdus spongiae gen. nov., sp. nov., isolated from a marine sponge in South-West Iceland.</title>
        <authorList>
            <person name="Knobloch S."/>
            <person name="Daussin A."/>
            <person name="Johannsson R."/>
            <person name="Marteinsson V.T."/>
        </authorList>
    </citation>
    <scope>NUCLEOTIDE SEQUENCE [LARGE SCALE GENOMIC DNA]</scope>
    <source>
        <strain evidence="3 4">Hp12</strain>
    </source>
</reference>
<keyword evidence="4" id="KW-1185">Reference proteome</keyword>
<sequence>MRWKGWLILIAAFAMALLTRHALAIDGADQIIMQVTDWFTVSQLAGATSIARPTPFFFIEKNALYLFLTISIVLAALAFLLEVVRVVKAGRNYQSASIISLAFVALFVTIQHNLI</sequence>